<dbReference type="EMBL" id="JBHLTW010000042">
    <property type="protein sequence ID" value="MFC0596474.1"/>
    <property type="molecule type" value="Genomic_DNA"/>
</dbReference>
<evidence type="ECO:0000313" key="3">
    <source>
        <dbReference type="Proteomes" id="UP001589830"/>
    </source>
</evidence>
<evidence type="ECO:0000313" key="2">
    <source>
        <dbReference type="EMBL" id="MFC0596474.1"/>
    </source>
</evidence>
<keyword evidence="3" id="KW-1185">Reference proteome</keyword>
<comment type="caution">
    <text evidence="2">The sequence shown here is derived from an EMBL/GenBank/DDBJ whole genome shotgun (WGS) entry which is preliminary data.</text>
</comment>
<name>A0ABV6Q2Z7_9DEIN</name>
<protein>
    <submittedName>
        <fullName evidence="2">Uncharacterized protein</fullName>
    </submittedName>
</protein>
<sequence>MRCKALLFLLLLGLALAQAPVPRPRPPEEPKPAWSLRIEVAKAGVPLPGVLVLLQEIAPNRLPIRQTHPRLTGPEGWVELPLEASPERFLLLLYSREENLRLQAPLHLLLGTWSLGPYRLSLALRAP</sequence>
<dbReference type="Proteomes" id="UP001589830">
    <property type="component" value="Unassembled WGS sequence"/>
</dbReference>
<dbReference type="RefSeq" id="WP_188847255.1">
    <property type="nucleotide sequence ID" value="NZ_BMPJ01000011.1"/>
</dbReference>
<organism evidence="2 3">
    <name type="scientific">Thermus composti</name>
    <dbReference type="NCBI Taxonomy" id="532059"/>
    <lineage>
        <taxon>Bacteria</taxon>
        <taxon>Thermotogati</taxon>
        <taxon>Deinococcota</taxon>
        <taxon>Deinococci</taxon>
        <taxon>Thermales</taxon>
        <taxon>Thermaceae</taxon>
        <taxon>Thermus</taxon>
    </lineage>
</organism>
<gene>
    <name evidence="2" type="ORF">ACFFFP_09920</name>
</gene>
<feature type="chain" id="PRO_5045690954" evidence="1">
    <location>
        <begin position="20"/>
        <end position="127"/>
    </location>
</feature>
<accession>A0ABV6Q2Z7</accession>
<evidence type="ECO:0000256" key="1">
    <source>
        <dbReference type="SAM" id="SignalP"/>
    </source>
</evidence>
<feature type="signal peptide" evidence="1">
    <location>
        <begin position="1"/>
        <end position="19"/>
    </location>
</feature>
<reference evidence="2 3" key="1">
    <citation type="submission" date="2024-09" db="EMBL/GenBank/DDBJ databases">
        <authorList>
            <person name="Sun Q."/>
            <person name="Mori K."/>
        </authorList>
    </citation>
    <scope>NUCLEOTIDE SEQUENCE [LARGE SCALE GENOMIC DNA]</scope>
    <source>
        <strain evidence="2 3">NCAIM B.02340</strain>
    </source>
</reference>
<keyword evidence="1" id="KW-0732">Signal</keyword>
<proteinExistence type="predicted"/>